<dbReference type="Proteomes" id="UP000654913">
    <property type="component" value="Chromosome 2"/>
</dbReference>
<proteinExistence type="predicted"/>
<dbReference type="RefSeq" id="XP_041552667.1">
    <property type="nucleotide sequence ID" value="XM_041699599.1"/>
</dbReference>
<dbReference type="GeneID" id="64970478"/>
<gene>
    <name evidence="3" type="ORF">APUU_20905S</name>
</gene>
<dbReference type="EMBL" id="AP024444">
    <property type="protein sequence ID" value="BCS20473.1"/>
    <property type="molecule type" value="Genomic_DNA"/>
</dbReference>
<feature type="domain" description="DUF6594" evidence="2">
    <location>
        <begin position="1"/>
        <end position="255"/>
    </location>
</feature>
<accession>A0A7R7XFX8</accession>
<evidence type="ECO:0000256" key="1">
    <source>
        <dbReference type="SAM" id="Phobius"/>
    </source>
</evidence>
<dbReference type="Pfam" id="PF20237">
    <property type="entry name" value="DUF6594"/>
    <property type="match status" value="1"/>
</dbReference>
<keyword evidence="4" id="KW-1185">Reference proteome</keyword>
<evidence type="ECO:0000313" key="4">
    <source>
        <dbReference type="Proteomes" id="UP000654913"/>
    </source>
</evidence>
<feature type="transmembrane region" description="Helical" evidence="1">
    <location>
        <begin position="191"/>
        <end position="208"/>
    </location>
</feature>
<feature type="transmembrane region" description="Helical" evidence="1">
    <location>
        <begin position="214"/>
        <end position="232"/>
    </location>
</feature>
<sequence length="265" mass="30779">MVRRFDKLGVRAILRLQDEIRTIEQAIDHIDDEMMKPNGQANNNGTFRHDRSAERQRLIWRASAKLDRYYRFVHLYAQLRDWPSPTDRDLKSVRGWVDTRTHWEWQSGPLRTVKPQIRPIEEEEIEFLEAPDLLAIVPEKRSALRRLLERNDRSWLARLFRKEIPRSLKSNTKNNPLVVTDDKALERFDRLVTGFIGLAMLIAPLWIIGSVRPYYPKVGVITCFIFVCLVLVRTGTNAKPSEALGVTAGYAAVLMVLLQVKKGDY</sequence>
<dbReference type="PANTHER" id="PTHR34502">
    <property type="entry name" value="DUF6594 DOMAIN-CONTAINING PROTEIN-RELATED"/>
    <property type="match status" value="1"/>
</dbReference>
<dbReference type="OrthoDB" id="5416037at2759"/>
<keyword evidence="1" id="KW-0812">Transmembrane</keyword>
<evidence type="ECO:0000259" key="2">
    <source>
        <dbReference type="Pfam" id="PF20237"/>
    </source>
</evidence>
<reference evidence="3" key="2">
    <citation type="submission" date="2021-02" db="EMBL/GenBank/DDBJ databases">
        <title>Aspergillus puulaauensis MK2 genome sequence.</title>
        <authorList>
            <person name="Futagami T."/>
            <person name="Mori K."/>
            <person name="Kadooka C."/>
            <person name="Tanaka T."/>
        </authorList>
    </citation>
    <scope>NUCLEOTIDE SEQUENCE</scope>
    <source>
        <strain evidence="3">MK2</strain>
    </source>
</reference>
<reference evidence="3" key="1">
    <citation type="submission" date="2021-01" db="EMBL/GenBank/DDBJ databases">
        <authorList>
            <consortium name="Aspergillus puulaauensis MK2 genome sequencing consortium"/>
            <person name="Kazuki M."/>
            <person name="Futagami T."/>
        </authorList>
    </citation>
    <scope>NUCLEOTIDE SEQUENCE</scope>
    <source>
        <strain evidence="3">MK2</strain>
    </source>
</reference>
<dbReference type="InterPro" id="IPR046529">
    <property type="entry name" value="DUF6594"/>
</dbReference>
<organism evidence="3 4">
    <name type="scientific">Aspergillus puulaauensis</name>
    <dbReference type="NCBI Taxonomy" id="1220207"/>
    <lineage>
        <taxon>Eukaryota</taxon>
        <taxon>Fungi</taxon>
        <taxon>Dikarya</taxon>
        <taxon>Ascomycota</taxon>
        <taxon>Pezizomycotina</taxon>
        <taxon>Eurotiomycetes</taxon>
        <taxon>Eurotiomycetidae</taxon>
        <taxon>Eurotiales</taxon>
        <taxon>Aspergillaceae</taxon>
        <taxon>Aspergillus</taxon>
    </lineage>
</organism>
<keyword evidence="1" id="KW-1133">Transmembrane helix</keyword>
<protein>
    <recommendedName>
        <fullName evidence="2">DUF6594 domain-containing protein</fullName>
    </recommendedName>
</protein>
<keyword evidence="1" id="KW-0472">Membrane</keyword>
<feature type="transmembrane region" description="Helical" evidence="1">
    <location>
        <begin position="244"/>
        <end position="260"/>
    </location>
</feature>
<evidence type="ECO:0000313" key="3">
    <source>
        <dbReference type="EMBL" id="BCS20473.1"/>
    </source>
</evidence>
<dbReference type="PANTHER" id="PTHR34502:SF4">
    <property type="entry name" value="DUF6594 DOMAIN-CONTAINING PROTEIN"/>
    <property type="match status" value="1"/>
</dbReference>
<dbReference type="KEGG" id="apuu:APUU_20905S"/>
<name>A0A7R7XFX8_9EURO</name>
<dbReference type="AlphaFoldDB" id="A0A7R7XFX8"/>